<name>A0A813EC37_POLGL</name>
<protein>
    <submittedName>
        <fullName evidence="2">Uncharacterized protein</fullName>
    </submittedName>
</protein>
<dbReference type="AlphaFoldDB" id="A0A813EC37"/>
<reference evidence="2" key="1">
    <citation type="submission" date="2021-02" db="EMBL/GenBank/DDBJ databases">
        <authorList>
            <person name="Dougan E. K."/>
            <person name="Rhodes N."/>
            <person name="Thang M."/>
            <person name="Chan C."/>
        </authorList>
    </citation>
    <scope>NUCLEOTIDE SEQUENCE</scope>
</reference>
<feature type="region of interest" description="Disordered" evidence="1">
    <location>
        <begin position="451"/>
        <end position="474"/>
    </location>
</feature>
<dbReference type="EMBL" id="CAJNNV010010019">
    <property type="protein sequence ID" value="CAE8598089.1"/>
    <property type="molecule type" value="Genomic_DNA"/>
</dbReference>
<evidence type="ECO:0000313" key="2">
    <source>
        <dbReference type="EMBL" id="CAE8598089.1"/>
    </source>
</evidence>
<organism evidence="2 3">
    <name type="scientific">Polarella glacialis</name>
    <name type="common">Dinoflagellate</name>
    <dbReference type="NCBI Taxonomy" id="89957"/>
    <lineage>
        <taxon>Eukaryota</taxon>
        <taxon>Sar</taxon>
        <taxon>Alveolata</taxon>
        <taxon>Dinophyceae</taxon>
        <taxon>Suessiales</taxon>
        <taxon>Suessiaceae</taxon>
        <taxon>Polarella</taxon>
    </lineage>
</organism>
<keyword evidence="3" id="KW-1185">Reference proteome</keyword>
<feature type="compositionally biased region" description="Low complexity" evidence="1">
    <location>
        <begin position="465"/>
        <end position="474"/>
    </location>
</feature>
<dbReference type="Proteomes" id="UP000654075">
    <property type="component" value="Unassembled WGS sequence"/>
</dbReference>
<dbReference type="OrthoDB" id="431015at2759"/>
<proteinExistence type="predicted"/>
<comment type="caution">
    <text evidence="2">The sequence shown here is derived from an EMBL/GenBank/DDBJ whole genome shotgun (WGS) entry which is preliminary data.</text>
</comment>
<feature type="non-terminal residue" evidence="2">
    <location>
        <position position="702"/>
    </location>
</feature>
<evidence type="ECO:0000256" key="1">
    <source>
        <dbReference type="SAM" id="MobiDB-lite"/>
    </source>
</evidence>
<gene>
    <name evidence="2" type="ORF">PGLA1383_LOCUS16503</name>
</gene>
<sequence length="702" mass="76066">MDLGVCFTSSGSVQAVNVHFASSSPARAAGQSLLFLGLEPSGDEVWVVRAASVSESDSLTKSTKMRLQLKVPLPVLPGHCLGWYRQAGSAAISFAPVAPAGSWFTPSGLDSQAISASARVHQAPQLSQALRFSEVHYRRYALQAEVLPGLGTFAAHALLKLGHSAPQSASGQPGGSAELLDETEVQTACWAGGLTPEQCCVPAGVGVALCFDARYTHAVCCSAAAAGAKAAFNPAASKLKLPQRPKLLDRSTGSPRSAPDVSVDLFVRTFHGKLQELTHLLQSVALFWPSNWGVIIVLDGDSAADAAACELMPSWTRCILQTKPPFFEELKDSYGSIDFHGQGRERHRGLVWKEWSECWADLHSSADFIAVSDSDVVLTTFGLPQLLFQDGPEPRPVLWAHADNIQFPAAVEALQIPWQAEFMDSFPLVVKRRHFGELRKRIVKLFGGKAAVSSQNPGDQEPLDNNNTSTNNNTINNNNSFDWAFASYVREVQMISATTRGAQECPSFHSMMGSFLFEGYRDEYVWSIRHGHITDVPLKYTCPRLRVAHHVAYWGRENWMSYAGYPFKHLKVGGRPPALSETAYAARATALILAGLCAALGDVQHTWALGECERLGGRGKETAGHQCQRQLVATRPRARRRSAGPVLAWGWSHGGYRSPRGAVAGAVLSRAALDGRRSCALWAPAASETLGRVSAFDGWIRL</sequence>
<dbReference type="OMA" id="RGLVWKE"/>
<evidence type="ECO:0000313" key="3">
    <source>
        <dbReference type="Proteomes" id="UP000654075"/>
    </source>
</evidence>
<accession>A0A813EC37</accession>